<feature type="compositionally biased region" description="Basic residues" evidence="1">
    <location>
        <begin position="305"/>
        <end position="321"/>
    </location>
</feature>
<evidence type="ECO:0000313" key="3">
    <source>
        <dbReference type="Proteomes" id="UP000499080"/>
    </source>
</evidence>
<dbReference type="AlphaFoldDB" id="A0A4Y2XAP1"/>
<comment type="caution">
    <text evidence="2">The sequence shown here is derived from an EMBL/GenBank/DDBJ whole genome shotgun (WGS) entry which is preliminary data.</text>
</comment>
<organism evidence="2 3">
    <name type="scientific">Araneus ventricosus</name>
    <name type="common">Orbweaver spider</name>
    <name type="synonym">Epeira ventricosa</name>
    <dbReference type="NCBI Taxonomy" id="182803"/>
    <lineage>
        <taxon>Eukaryota</taxon>
        <taxon>Metazoa</taxon>
        <taxon>Ecdysozoa</taxon>
        <taxon>Arthropoda</taxon>
        <taxon>Chelicerata</taxon>
        <taxon>Arachnida</taxon>
        <taxon>Araneae</taxon>
        <taxon>Araneomorphae</taxon>
        <taxon>Entelegynae</taxon>
        <taxon>Araneoidea</taxon>
        <taxon>Araneidae</taxon>
        <taxon>Araneus</taxon>
    </lineage>
</organism>
<feature type="region of interest" description="Disordered" evidence="1">
    <location>
        <begin position="284"/>
        <end position="354"/>
    </location>
</feature>
<gene>
    <name evidence="2" type="ORF">AVEN_102697_1</name>
</gene>
<evidence type="ECO:0000256" key="1">
    <source>
        <dbReference type="SAM" id="MobiDB-lite"/>
    </source>
</evidence>
<proteinExistence type="predicted"/>
<protein>
    <submittedName>
        <fullName evidence="2">Uncharacterized protein</fullName>
    </submittedName>
</protein>
<keyword evidence="3" id="KW-1185">Reference proteome</keyword>
<evidence type="ECO:0000313" key="2">
    <source>
        <dbReference type="EMBL" id="GBO45980.1"/>
    </source>
</evidence>
<reference evidence="2 3" key="1">
    <citation type="journal article" date="2019" name="Sci. Rep.">
        <title>Orb-weaving spider Araneus ventricosus genome elucidates the spidroin gene catalogue.</title>
        <authorList>
            <person name="Kono N."/>
            <person name="Nakamura H."/>
            <person name="Ohtoshi R."/>
            <person name="Moran D.A.P."/>
            <person name="Shinohara A."/>
            <person name="Yoshida Y."/>
            <person name="Fujiwara M."/>
            <person name="Mori M."/>
            <person name="Tomita M."/>
            <person name="Arakawa K."/>
        </authorList>
    </citation>
    <scope>NUCLEOTIDE SEQUENCE [LARGE SCALE GENOMIC DNA]</scope>
</reference>
<dbReference type="EMBL" id="BGPR01073393">
    <property type="protein sequence ID" value="GBO45980.1"/>
    <property type="molecule type" value="Genomic_DNA"/>
</dbReference>
<sequence>MASKGKSKLKKHNSKFGSKCIDMKRFAYDVIVHSALRFGIPKNCICVWEGSENDYGCPEFCLVMSRLTLRYQIAQRYELHTIFNKHYASNKLESFKSVGDLLQEAIKELTREFEIDVISEVEITLSIACELVLFLYSKNSNLYLKELAGYWFDCYFHLEKQKFDKVRGLDIMYSHGTKPKCELLDAFYDTFISVHCLPYEASVKDEHLEDLFNESFDKYDKKVTERYSSKEVVRGDSPSVGYIEHVFEVYAPPSTSELDTDSGNDLPVNTGLGIVPHEVLLRGDGASNADAAPSRNLPGASPQKGAKHRRRSSGQQRRPKGKSSLCSSVEQGLGQLRLDSSGTKQSSEKKPQPL</sequence>
<name>A0A4Y2XAP1_ARAVE</name>
<dbReference type="Proteomes" id="UP000499080">
    <property type="component" value="Unassembled WGS sequence"/>
</dbReference>
<accession>A0A4Y2XAP1</accession>